<dbReference type="FunFam" id="3.30.300.30:FF:000010">
    <property type="entry name" value="Enterobactin synthetase component F"/>
    <property type="match status" value="1"/>
</dbReference>
<dbReference type="PANTHER" id="PTHR45527:SF1">
    <property type="entry name" value="FATTY ACID SYNTHASE"/>
    <property type="match status" value="1"/>
</dbReference>
<keyword evidence="2" id="KW-0596">Phosphopantetheine</keyword>
<evidence type="ECO:0000256" key="1">
    <source>
        <dbReference type="ARBA" id="ARBA00001957"/>
    </source>
</evidence>
<dbReference type="InterPro" id="IPR001242">
    <property type="entry name" value="Condensation_dom"/>
</dbReference>
<dbReference type="InterPro" id="IPR045851">
    <property type="entry name" value="AMP-bd_C_sf"/>
</dbReference>
<reference evidence="6" key="1">
    <citation type="submission" date="2021-01" db="EMBL/GenBank/DDBJ databases">
        <title>Whole genome shotgun sequence of Sinosporangium siamense NBRC 109515.</title>
        <authorList>
            <person name="Komaki H."/>
            <person name="Tamura T."/>
        </authorList>
    </citation>
    <scope>NUCLEOTIDE SEQUENCE</scope>
    <source>
        <strain evidence="6">NBRC 109515</strain>
    </source>
</reference>
<dbReference type="Gene3D" id="3.30.559.30">
    <property type="entry name" value="Nonribosomal peptide synthetase, condensation domain"/>
    <property type="match status" value="2"/>
</dbReference>
<dbReference type="PANTHER" id="PTHR45527">
    <property type="entry name" value="NONRIBOSOMAL PEPTIDE SYNTHETASE"/>
    <property type="match status" value="1"/>
</dbReference>
<dbReference type="InterPro" id="IPR001031">
    <property type="entry name" value="Thioesterase"/>
</dbReference>
<keyword evidence="7" id="KW-1185">Reference proteome</keyword>
<evidence type="ECO:0000313" key="7">
    <source>
        <dbReference type="Proteomes" id="UP000606172"/>
    </source>
</evidence>
<evidence type="ECO:0000313" key="6">
    <source>
        <dbReference type="EMBL" id="GII96329.1"/>
    </source>
</evidence>
<dbReference type="Gene3D" id="3.40.50.980">
    <property type="match status" value="2"/>
</dbReference>
<comment type="cofactor">
    <cofactor evidence="1">
        <name>pantetheine 4'-phosphate</name>
        <dbReference type="ChEBI" id="CHEBI:47942"/>
    </cofactor>
</comment>
<protein>
    <recommendedName>
        <fullName evidence="5">Carrier domain-containing protein</fullName>
    </recommendedName>
</protein>
<dbReference type="Pfam" id="PF00668">
    <property type="entry name" value="Condensation"/>
    <property type="match status" value="2"/>
</dbReference>
<dbReference type="SMART" id="SM00823">
    <property type="entry name" value="PKS_PP"/>
    <property type="match status" value="1"/>
</dbReference>
<sequence>MSRIEDVWPLSPLQEGMLFHAALGAPDEGADVYTVQTALEIDGPLEAERLRETWQALVARHPALRACFRYVSGAQLVQVVAREVKIPWRESDVAGEDEPEPAADRIAREELGRRLDLTVAPLLRLALIRFGPERHRLVITNHHVLLDGWSMPIIFGEMAMIYRSGGDASGLPPAASYRDYLDWLSRQDRNAARAAWAQEFAGAGEPTLVAPADRGRVPRSDTVVTHVPGELTGSLSALARSLEVTVNTVVQGAWAMLLAQLAGRTDVVFGATTAGRPADLPGVEQMVGMLLGTVPVRVRLRGATPIAEMLRSLQGQQTALMDHQHLGLAEVQRIVGPGADFDTLVVFENFPHDGPSSVRESDVVFRPSHTGRNTSHYPLTLVAAPAERMLVRLEYQTGIVDRGTAISLLDRFVAMLERMAADPSAPVARLDTAGHLPRSGPVPEQIRRRAEIQPDEIAVSDGVRRLTYAELDRESGRLAGYLAGLGVTRGDRVGVVMERNADLLVTFLGVWRAGAAFVPIDVGYPADRIALLLRDSGASTVITTRDARDVLPRGNDALAIDTPEVRAAVAAAEPVTVRIGPDDLAYVMYTSGSTGVPKGVAVPHGAVAALASDPGWSLGPGDRVLMHASHAFDASLYETWVPLAAGAEVVIAEPGPVDAARLRAAVADGVTAAHLTAGVFRVLAETSPECFTGLRELLTGGDVVPPAAIAQMRRACPEVRVRHLYGPTETTLCATWQVIEPGEPLGGTLPIGRPLAGRRAYVLDAFLRSVPPGFTGELYLAGAGLARGYLGRAAASAERFVALPGSLPGASAGERMYRTGDLARMTAGGELVFAGRADNQLKIRGYRVEPAEIEAALTAEPSVAEALVIARDDTLGERRLVAYVVPAGGEVPVEEIRARLAESLPSYLVPSAIVVVAAWPVTAHGKVDRRALPAPGPGERVAGRDPVGEVEERLCALFADTLGVADVGVADNFLELGGTSTLAMRLVARIREELGAELPIRQLFSTPTPAGLARAMAAKSRPVLGPGRRADLDPDGPLPVTARQRRMWLLSRIGDEAEGLHVRVALRLRGRLDCDALAGALGDVGGRHEILRTRFPGSRRDVRQEILDAESGRPPLEICPATEDDLPGLLADRAGRPFDLTGEVPWRAHLFPLTDREQVLLVVAHRIAADEESADVLVRDLAAAYGARREGRIPERAPLALQFADYALWEREMLAGADERDSLIWDQIEFWREKLADGEFLSGDADPQDTSSPLAGRTRPMLPSRRAGSVPLQLPAGSHARLLEAARSAGGTMFTAVHAALAMLLSRLGGGGPVTIGTRLPRDEEQTGLVPMVGPFSRWLPLPVDLSGDPAFAELLGRVRDVGEDAHRHQDLPFERLAELVVPVPSITRHPIFQVALQLDEDDIRPEDSWALPGLRTSLVPMPEEAMELDLWVKLLDCRTDEGDADGLVGSLVYAEDRFDRATAEALAQRLVGVLEQVAAAPEVRLSQVDVPGSKRPAVPGPADPQPARRRTAAASSRTQDLEMLLPLRPGAGNGRSPLFCVHPSTGLSWAYTPLLRHLPANLPVYGIQARGIVREEPLARSVEEMAADYVELIRTIQPSGPYRLLGWSFGGKVAQAMATRLEEEGAEVSLLALLDAYPVSVSQSPPGGLDPRAGDRPAGDDVQALAENLGAGLGAEVRARLRQVMGNMGEISRNYRPRPSRGDLLLFVATAGRPAGSAEEAEEAWKPLVAGAVETHRVAADHYTMLEPASLAEIGRVVTQKIER</sequence>
<dbReference type="GO" id="GO:0008610">
    <property type="term" value="P:lipid biosynthetic process"/>
    <property type="evidence" value="ECO:0007669"/>
    <property type="project" value="UniProtKB-ARBA"/>
</dbReference>
<dbReference type="GO" id="GO:0043041">
    <property type="term" value="P:amino acid activation for nonribosomal peptide biosynthetic process"/>
    <property type="evidence" value="ECO:0007669"/>
    <property type="project" value="TreeGrafter"/>
</dbReference>
<dbReference type="InterPro" id="IPR029058">
    <property type="entry name" value="AB_hydrolase_fold"/>
</dbReference>
<dbReference type="InterPro" id="IPR023213">
    <property type="entry name" value="CAT-like_dom_sf"/>
</dbReference>
<evidence type="ECO:0000259" key="5">
    <source>
        <dbReference type="PROSITE" id="PS50075"/>
    </source>
</evidence>
<evidence type="ECO:0000256" key="3">
    <source>
        <dbReference type="ARBA" id="ARBA00022553"/>
    </source>
</evidence>
<dbReference type="NCBIfam" id="TIGR01733">
    <property type="entry name" value="AA-adenyl-dom"/>
    <property type="match status" value="1"/>
</dbReference>
<dbReference type="Pfam" id="PF00550">
    <property type="entry name" value="PP-binding"/>
    <property type="match status" value="1"/>
</dbReference>
<dbReference type="GO" id="GO:0044550">
    <property type="term" value="P:secondary metabolite biosynthetic process"/>
    <property type="evidence" value="ECO:0007669"/>
    <property type="project" value="TreeGrafter"/>
</dbReference>
<name>A0A919RPM8_9ACTN</name>
<dbReference type="InterPro" id="IPR020845">
    <property type="entry name" value="AMP-binding_CS"/>
</dbReference>
<dbReference type="GO" id="GO:0005829">
    <property type="term" value="C:cytosol"/>
    <property type="evidence" value="ECO:0007669"/>
    <property type="project" value="TreeGrafter"/>
</dbReference>
<dbReference type="InterPro" id="IPR009081">
    <property type="entry name" value="PP-bd_ACP"/>
</dbReference>
<dbReference type="InterPro" id="IPR010071">
    <property type="entry name" value="AA_adenyl_dom"/>
</dbReference>
<accession>A0A919RPM8</accession>
<dbReference type="Gene3D" id="1.10.1200.10">
    <property type="entry name" value="ACP-like"/>
    <property type="match status" value="1"/>
</dbReference>
<dbReference type="GO" id="GO:0031177">
    <property type="term" value="F:phosphopantetheine binding"/>
    <property type="evidence" value="ECO:0007669"/>
    <property type="project" value="InterPro"/>
</dbReference>
<dbReference type="SMART" id="SM00824">
    <property type="entry name" value="PKS_TE"/>
    <property type="match status" value="1"/>
</dbReference>
<organism evidence="6 7">
    <name type="scientific">Sinosporangium siamense</name>
    <dbReference type="NCBI Taxonomy" id="1367973"/>
    <lineage>
        <taxon>Bacteria</taxon>
        <taxon>Bacillati</taxon>
        <taxon>Actinomycetota</taxon>
        <taxon>Actinomycetes</taxon>
        <taxon>Streptosporangiales</taxon>
        <taxon>Streptosporangiaceae</taxon>
        <taxon>Sinosporangium</taxon>
    </lineage>
</organism>
<dbReference type="CDD" id="cd12117">
    <property type="entry name" value="A_NRPS_Srf_like"/>
    <property type="match status" value="1"/>
</dbReference>
<dbReference type="RefSeq" id="WP_204031328.1">
    <property type="nucleotide sequence ID" value="NZ_BOOW01000043.1"/>
</dbReference>
<dbReference type="InterPro" id="IPR020806">
    <property type="entry name" value="PKS_PP-bd"/>
</dbReference>
<dbReference type="InterPro" id="IPR020802">
    <property type="entry name" value="TesA-like"/>
</dbReference>
<dbReference type="Gene3D" id="3.40.50.1820">
    <property type="entry name" value="alpha/beta hydrolase"/>
    <property type="match status" value="1"/>
</dbReference>
<dbReference type="FunFam" id="3.40.50.980:FF:000001">
    <property type="entry name" value="Non-ribosomal peptide synthetase"/>
    <property type="match status" value="1"/>
</dbReference>
<dbReference type="GO" id="GO:0003824">
    <property type="term" value="F:catalytic activity"/>
    <property type="evidence" value="ECO:0007669"/>
    <property type="project" value="InterPro"/>
</dbReference>
<dbReference type="InterPro" id="IPR000873">
    <property type="entry name" value="AMP-dep_synth/lig_dom"/>
</dbReference>
<dbReference type="InterPro" id="IPR025110">
    <property type="entry name" value="AMP-bd_C"/>
</dbReference>
<dbReference type="Pfam" id="PF13193">
    <property type="entry name" value="AMP-binding_C"/>
    <property type="match status" value="1"/>
</dbReference>
<dbReference type="Gene3D" id="2.30.38.10">
    <property type="entry name" value="Luciferase, Domain 3"/>
    <property type="match status" value="1"/>
</dbReference>
<dbReference type="Pfam" id="PF00501">
    <property type="entry name" value="AMP-binding"/>
    <property type="match status" value="1"/>
</dbReference>
<evidence type="ECO:0000256" key="4">
    <source>
        <dbReference type="SAM" id="MobiDB-lite"/>
    </source>
</evidence>
<dbReference type="Proteomes" id="UP000606172">
    <property type="component" value="Unassembled WGS sequence"/>
</dbReference>
<dbReference type="Pfam" id="PF00975">
    <property type="entry name" value="Thioesterase"/>
    <property type="match status" value="1"/>
</dbReference>
<dbReference type="SUPFAM" id="SSF52777">
    <property type="entry name" value="CoA-dependent acyltransferases"/>
    <property type="match status" value="4"/>
</dbReference>
<evidence type="ECO:0000256" key="2">
    <source>
        <dbReference type="ARBA" id="ARBA00022450"/>
    </source>
</evidence>
<proteinExistence type="predicted"/>
<comment type="caution">
    <text evidence="6">The sequence shown here is derived from an EMBL/GenBank/DDBJ whole genome shotgun (WGS) entry which is preliminary data.</text>
</comment>
<dbReference type="EMBL" id="BOOW01000043">
    <property type="protein sequence ID" value="GII96329.1"/>
    <property type="molecule type" value="Genomic_DNA"/>
</dbReference>
<dbReference type="PROSITE" id="PS50075">
    <property type="entry name" value="CARRIER"/>
    <property type="match status" value="1"/>
</dbReference>
<dbReference type="PROSITE" id="PS00455">
    <property type="entry name" value="AMP_BINDING"/>
    <property type="match status" value="1"/>
</dbReference>
<dbReference type="CDD" id="cd19543">
    <property type="entry name" value="DCL_NRPS"/>
    <property type="match status" value="1"/>
</dbReference>
<dbReference type="SUPFAM" id="SSF47336">
    <property type="entry name" value="ACP-like"/>
    <property type="match status" value="1"/>
</dbReference>
<feature type="region of interest" description="Disordered" evidence="4">
    <location>
        <begin position="1241"/>
        <end position="1270"/>
    </location>
</feature>
<gene>
    <name evidence="6" type="ORF">Ssi02_65600</name>
</gene>
<feature type="region of interest" description="Disordered" evidence="4">
    <location>
        <begin position="1489"/>
        <end position="1519"/>
    </location>
</feature>
<dbReference type="SUPFAM" id="SSF53474">
    <property type="entry name" value="alpha/beta-Hydrolases"/>
    <property type="match status" value="1"/>
</dbReference>
<dbReference type="Gene3D" id="3.30.559.10">
    <property type="entry name" value="Chloramphenicol acetyltransferase-like domain"/>
    <property type="match status" value="2"/>
</dbReference>
<dbReference type="InterPro" id="IPR036736">
    <property type="entry name" value="ACP-like_sf"/>
</dbReference>
<keyword evidence="3" id="KW-0597">Phosphoprotein</keyword>
<feature type="domain" description="Carrier" evidence="5">
    <location>
        <begin position="945"/>
        <end position="1020"/>
    </location>
</feature>
<dbReference type="GO" id="GO:0072330">
    <property type="term" value="P:monocarboxylic acid biosynthetic process"/>
    <property type="evidence" value="ECO:0007669"/>
    <property type="project" value="UniProtKB-ARBA"/>
</dbReference>
<dbReference type="CDD" id="cd19546">
    <property type="entry name" value="X-Domain_NRPS"/>
    <property type="match status" value="1"/>
</dbReference>
<dbReference type="SUPFAM" id="SSF56801">
    <property type="entry name" value="Acetyl-CoA synthetase-like"/>
    <property type="match status" value="1"/>
</dbReference>
<dbReference type="FunFam" id="1.10.1200.10:FF:000016">
    <property type="entry name" value="Non-ribosomal peptide synthase"/>
    <property type="match status" value="1"/>
</dbReference>
<dbReference type="Gene3D" id="3.30.300.30">
    <property type="match status" value="1"/>
</dbReference>